<dbReference type="Proteomes" id="UP000652219">
    <property type="component" value="Unassembled WGS sequence"/>
</dbReference>
<organism evidence="1 2">
    <name type="scientific">Colletotrichum sojae</name>
    <dbReference type="NCBI Taxonomy" id="2175907"/>
    <lineage>
        <taxon>Eukaryota</taxon>
        <taxon>Fungi</taxon>
        <taxon>Dikarya</taxon>
        <taxon>Ascomycota</taxon>
        <taxon>Pezizomycotina</taxon>
        <taxon>Sordariomycetes</taxon>
        <taxon>Hypocreomycetidae</taxon>
        <taxon>Glomerellales</taxon>
        <taxon>Glomerellaceae</taxon>
        <taxon>Colletotrichum</taxon>
        <taxon>Colletotrichum orchidearum species complex</taxon>
    </lineage>
</organism>
<keyword evidence="2" id="KW-1185">Reference proteome</keyword>
<protein>
    <submittedName>
        <fullName evidence="1">Uncharacterized protein</fullName>
    </submittedName>
</protein>
<reference evidence="1 2" key="1">
    <citation type="journal article" date="2020" name="Phytopathology">
        <title>Genome Sequence Resources of Colletotrichum truncatum, C. plurivorum, C. musicola, and C. sojae: Four Species Pathogenic to Soybean (Glycine max).</title>
        <authorList>
            <person name="Rogerio F."/>
            <person name="Boufleur T.R."/>
            <person name="Ciampi-Guillardi M."/>
            <person name="Sukno S.A."/>
            <person name="Thon M.R."/>
            <person name="Massola Junior N.S."/>
            <person name="Baroncelli R."/>
        </authorList>
    </citation>
    <scope>NUCLEOTIDE SEQUENCE [LARGE SCALE GENOMIC DNA]</scope>
    <source>
        <strain evidence="1 2">LFN0009</strain>
    </source>
</reference>
<gene>
    <name evidence="1" type="ORF">CSOJ01_04864</name>
</gene>
<sequence>MSPSPKAVLLQRIEDGQEMASSMRLLGSTVDQIVSDLETSRLALESDTVVAVETPNSLSHVACGLAALATRICTLDQGDTTLPVRQQHGPGFGLWPSIRKRGNATRPSPVMRLNSPQPRQAGQLIRTKDWTVSLLLVVMGAVQHYRPRDFPNV</sequence>
<dbReference type="AlphaFoldDB" id="A0A8H6JGR6"/>
<evidence type="ECO:0000313" key="2">
    <source>
        <dbReference type="Proteomes" id="UP000652219"/>
    </source>
</evidence>
<proteinExistence type="predicted"/>
<comment type="caution">
    <text evidence="1">The sequence shown here is derived from an EMBL/GenBank/DDBJ whole genome shotgun (WGS) entry which is preliminary data.</text>
</comment>
<accession>A0A8H6JGR6</accession>
<dbReference type="EMBL" id="WIGN01000058">
    <property type="protein sequence ID" value="KAF6812864.1"/>
    <property type="molecule type" value="Genomic_DNA"/>
</dbReference>
<name>A0A8H6JGR6_9PEZI</name>
<evidence type="ECO:0000313" key="1">
    <source>
        <dbReference type="EMBL" id="KAF6812864.1"/>
    </source>
</evidence>